<dbReference type="Pfam" id="PF02606">
    <property type="entry name" value="LpxK"/>
    <property type="match status" value="1"/>
</dbReference>
<dbReference type="PANTHER" id="PTHR42724">
    <property type="entry name" value="TETRAACYLDISACCHARIDE 4'-KINASE"/>
    <property type="match status" value="1"/>
</dbReference>
<dbReference type="SUPFAM" id="SSF52540">
    <property type="entry name" value="P-loop containing nucleoside triphosphate hydrolases"/>
    <property type="match status" value="1"/>
</dbReference>
<keyword evidence="10 13" id="KW-0067">ATP-binding</keyword>
<evidence type="ECO:0000256" key="3">
    <source>
        <dbReference type="ARBA" id="ARBA00012071"/>
    </source>
</evidence>
<sequence length="342" mass="39016">MFRFLLFPFAVLFDLVTSIRNSLYERGYKPSASFDLPVISVGNLAVGGTGKTPMIEYLIRLLSKHYKIATLSRGYGRETSGIRIAANTDSASTIGDEPFQLYRKFGESVKVCVGEERALAIPFIIDQAEETEVILLDDSFQHRKVKPSFQVVLTDYNNLFTKDWLMPVGRLRESRRGIDRADVVVVTKCPPELGNEEMLEIEKSIRQYTSKPVFFSVIRYGDPVAINTYSKIDERVILVTGIANHKPIEDYVAKHFKLIHHFLFPDHHSYTNEDLKKITAFAEKENAMVLTTEKDAAKLDSPPFAYAYDYIPFFYLPIQSEFLKNGKDFDEMVLSVVKQHVS</sequence>
<dbReference type="GO" id="GO:0009029">
    <property type="term" value="F:lipid-A 4'-kinase activity"/>
    <property type="evidence" value="ECO:0007669"/>
    <property type="project" value="UniProtKB-EC"/>
</dbReference>
<evidence type="ECO:0000256" key="6">
    <source>
        <dbReference type="ARBA" id="ARBA00022556"/>
    </source>
</evidence>
<comment type="catalytic activity">
    <reaction evidence="13">
        <text>a lipid A disaccharide + ATP = a lipid IVA + ADP + H(+)</text>
        <dbReference type="Rhea" id="RHEA:67840"/>
        <dbReference type="ChEBI" id="CHEBI:15378"/>
        <dbReference type="ChEBI" id="CHEBI:30616"/>
        <dbReference type="ChEBI" id="CHEBI:176343"/>
        <dbReference type="ChEBI" id="CHEBI:176425"/>
        <dbReference type="ChEBI" id="CHEBI:456216"/>
        <dbReference type="EC" id="2.7.1.130"/>
    </reaction>
</comment>
<accession>A0ABS5VM94</accession>
<evidence type="ECO:0000256" key="12">
    <source>
        <dbReference type="ARBA" id="ARBA00029757"/>
    </source>
</evidence>
<dbReference type="EC" id="2.7.1.130" evidence="3 13"/>
<keyword evidence="11 13" id="KW-0443">Lipid metabolism</keyword>
<evidence type="ECO:0000313" key="14">
    <source>
        <dbReference type="EMBL" id="MBT1702564.1"/>
    </source>
</evidence>
<protein>
    <recommendedName>
        <fullName evidence="4 13">Tetraacyldisaccharide 4'-kinase</fullName>
        <ecNumber evidence="3 13">2.7.1.130</ecNumber>
    </recommendedName>
    <alternativeName>
        <fullName evidence="12 13">Lipid A 4'-kinase</fullName>
    </alternativeName>
</protein>
<evidence type="ECO:0000313" key="15">
    <source>
        <dbReference type="Proteomes" id="UP000772618"/>
    </source>
</evidence>
<keyword evidence="7 13" id="KW-0808">Transferase</keyword>
<evidence type="ECO:0000256" key="4">
    <source>
        <dbReference type="ARBA" id="ARBA00016436"/>
    </source>
</evidence>
<keyword evidence="15" id="KW-1185">Reference proteome</keyword>
<keyword evidence="5 13" id="KW-0444">Lipid biosynthesis</keyword>
<dbReference type="InterPro" id="IPR003758">
    <property type="entry name" value="LpxK"/>
</dbReference>
<comment type="caution">
    <text evidence="14">The sequence shown here is derived from an EMBL/GenBank/DDBJ whole genome shotgun (WGS) entry which is preliminary data.</text>
</comment>
<evidence type="ECO:0000256" key="8">
    <source>
        <dbReference type="ARBA" id="ARBA00022741"/>
    </source>
</evidence>
<evidence type="ECO:0000256" key="9">
    <source>
        <dbReference type="ARBA" id="ARBA00022777"/>
    </source>
</evidence>
<dbReference type="HAMAP" id="MF_00409">
    <property type="entry name" value="LpxK"/>
    <property type="match status" value="1"/>
</dbReference>
<proteinExistence type="inferred from homology"/>
<evidence type="ECO:0000256" key="1">
    <source>
        <dbReference type="ARBA" id="ARBA00002274"/>
    </source>
</evidence>
<keyword evidence="6 13" id="KW-0441">Lipid A biosynthesis</keyword>
<reference evidence="14 15" key="1">
    <citation type="submission" date="2021-05" db="EMBL/GenBank/DDBJ databases">
        <title>A Polyphasic approach of four new species of the genus Ohtaekwangia: Ohtaekwangia histidinii sp. nov., Ohtaekwangia cretensis sp. nov., Ohtaekwangia indiensis sp. nov., Ohtaekwangia reichenbachii sp. nov. from diverse environment.</title>
        <authorList>
            <person name="Octaviana S."/>
        </authorList>
    </citation>
    <scope>NUCLEOTIDE SEQUENCE [LARGE SCALE GENOMIC DNA]</scope>
    <source>
        <strain evidence="14 15">PWU20</strain>
    </source>
</reference>
<keyword evidence="8 13" id="KW-0547">Nucleotide-binding</keyword>
<dbReference type="PANTHER" id="PTHR42724:SF1">
    <property type="entry name" value="TETRAACYLDISACCHARIDE 4'-KINASE, MITOCHONDRIAL-RELATED"/>
    <property type="match status" value="1"/>
</dbReference>
<feature type="binding site" evidence="13">
    <location>
        <begin position="45"/>
        <end position="52"/>
    </location>
    <ligand>
        <name>ATP</name>
        <dbReference type="ChEBI" id="CHEBI:30616"/>
    </ligand>
</feature>
<dbReference type="InterPro" id="IPR027417">
    <property type="entry name" value="P-loop_NTPase"/>
</dbReference>
<dbReference type="NCBIfam" id="TIGR00682">
    <property type="entry name" value="lpxK"/>
    <property type="match status" value="1"/>
</dbReference>
<evidence type="ECO:0000256" key="11">
    <source>
        <dbReference type="ARBA" id="ARBA00023098"/>
    </source>
</evidence>
<comment type="similarity">
    <text evidence="13">Belongs to the LpxK family.</text>
</comment>
<organism evidence="14 15">
    <name type="scientific">Chryseosolibacter indicus</name>
    <dbReference type="NCBI Taxonomy" id="2782351"/>
    <lineage>
        <taxon>Bacteria</taxon>
        <taxon>Pseudomonadati</taxon>
        <taxon>Bacteroidota</taxon>
        <taxon>Cytophagia</taxon>
        <taxon>Cytophagales</taxon>
        <taxon>Chryseotaleaceae</taxon>
        <taxon>Chryseosolibacter</taxon>
    </lineage>
</organism>
<dbReference type="Proteomes" id="UP000772618">
    <property type="component" value="Unassembled WGS sequence"/>
</dbReference>
<evidence type="ECO:0000256" key="10">
    <source>
        <dbReference type="ARBA" id="ARBA00022840"/>
    </source>
</evidence>
<dbReference type="EMBL" id="JAHESD010000006">
    <property type="protein sequence ID" value="MBT1702564.1"/>
    <property type="molecule type" value="Genomic_DNA"/>
</dbReference>
<name>A0ABS5VM94_9BACT</name>
<evidence type="ECO:0000256" key="2">
    <source>
        <dbReference type="ARBA" id="ARBA00004870"/>
    </source>
</evidence>
<gene>
    <name evidence="13 14" type="primary">lpxK</name>
    <name evidence="14" type="ORF">KK060_04685</name>
</gene>
<comment type="function">
    <text evidence="1 13">Transfers the gamma-phosphate of ATP to the 4'-position of a tetraacyldisaccharide 1-phosphate intermediate (termed DS-1-P) to form tetraacyldisaccharide 1,4'-bis-phosphate (lipid IVA).</text>
</comment>
<dbReference type="RefSeq" id="WP_254152532.1">
    <property type="nucleotide sequence ID" value="NZ_JAHESD010000006.1"/>
</dbReference>
<evidence type="ECO:0000256" key="7">
    <source>
        <dbReference type="ARBA" id="ARBA00022679"/>
    </source>
</evidence>
<evidence type="ECO:0000256" key="13">
    <source>
        <dbReference type="HAMAP-Rule" id="MF_00409"/>
    </source>
</evidence>
<comment type="pathway">
    <text evidence="2 13">Glycolipid biosynthesis; lipid IV(A) biosynthesis; lipid IV(A) from (3R)-3-hydroxytetradecanoyl-[acyl-carrier-protein] and UDP-N-acetyl-alpha-D-glucosamine: step 6/6.</text>
</comment>
<evidence type="ECO:0000256" key="5">
    <source>
        <dbReference type="ARBA" id="ARBA00022516"/>
    </source>
</evidence>
<keyword evidence="9 13" id="KW-0418">Kinase</keyword>